<feature type="non-terminal residue" evidence="1">
    <location>
        <position position="91"/>
    </location>
</feature>
<name>A0AAV5UNX0_9BILA</name>
<reference evidence="1" key="1">
    <citation type="submission" date="2023-10" db="EMBL/GenBank/DDBJ databases">
        <title>Genome assembly of Pristionchus species.</title>
        <authorList>
            <person name="Yoshida K."/>
            <person name="Sommer R.J."/>
        </authorList>
    </citation>
    <scope>NUCLEOTIDE SEQUENCE</scope>
    <source>
        <strain evidence="1">RS0144</strain>
    </source>
</reference>
<dbReference type="Proteomes" id="UP001432027">
    <property type="component" value="Unassembled WGS sequence"/>
</dbReference>
<evidence type="ECO:0000313" key="2">
    <source>
        <dbReference type="Proteomes" id="UP001432027"/>
    </source>
</evidence>
<comment type="caution">
    <text evidence="1">The sequence shown here is derived from an EMBL/GenBank/DDBJ whole genome shotgun (WGS) entry which is preliminary data.</text>
</comment>
<protein>
    <submittedName>
        <fullName evidence="1">Uncharacterized protein</fullName>
    </submittedName>
</protein>
<accession>A0AAV5UNX0</accession>
<dbReference type="EMBL" id="BTSX01000006">
    <property type="protein sequence ID" value="GMT08024.1"/>
    <property type="molecule type" value="Genomic_DNA"/>
</dbReference>
<organism evidence="1 2">
    <name type="scientific">Pristionchus entomophagus</name>
    <dbReference type="NCBI Taxonomy" id="358040"/>
    <lineage>
        <taxon>Eukaryota</taxon>
        <taxon>Metazoa</taxon>
        <taxon>Ecdysozoa</taxon>
        <taxon>Nematoda</taxon>
        <taxon>Chromadorea</taxon>
        <taxon>Rhabditida</taxon>
        <taxon>Rhabditina</taxon>
        <taxon>Diplogasteromorpha</taxon>
        <taxon>Diplogasteroidea</taxon>
        <taxon>Neodiplogasteridae</taxon>
        <taxon>Pristionchus</taxon>
    </lineage>
</organism>
<dbReference type="AlphaFoldDB" id="A0AAV5UNX0"/>
<sequence length="91" mass="10277">MSIPPRGIIRIHPDRIRGSVDIMRIPNRPANTGRSFFDIARSGGKYVLNNKMQTTTLVAGTSWDVYSHFSLRAMINEAERSMSEGLNITRK</sequence>
<evidence type="ECO:0000313" key="1">
    <source>
        <dbReference type="EMBL" id="GMT08024.1"/>
    </source>
</evidence>
<proteinExistence type="predicted"/>
<keyword evidence="2" id="KW-1185">Reference proteome</keyword>
<gene>
    <name evidence="1" type="ORF">PENTCL1PPCAC_30198</name>
</gene>